<feature type="domain" description="F-box" evidence="1">
    <location>
        <begin position="89"/>
        <end position="136"/>
    </location>
</feature>
<dbReference type="Pfam" id="PF00646">
    <property type="entry name" value="F-box"/>
    <property type="match status" value="1"/>
</dbReference>
<accession>A0ABM1FIR0</accession>
<evidence type="ECO:0000313" key="2">
    <source>
        <dbReference type="Proteomes" id="UP000694930"/>
    </source>
</evidence>
<dbReference type="InterPro" id="IPR036047">
    <property type="entry name" value="F-box-like_dom_sf"/>
</dbReference>
<evidence type="ECO:0000313" key="3">
    <source>
        <dbReference type="RefSeq" id="XP_015057410.1"/>
    </source>
</evidence>
<organism evidence="2 3">
    <name type="scientific">Solanum pennellii</name>
    <name type="common">Tomato</name>
    <name type="synonym">Lycopersicon pennellii</name>
    <dbReference type="NCBI Taxonomy" id="28526"/>
    <lineage>
        <taxon>Eukaryota</taxon>
        <taxon>Viridiplantae</taxon>
        <taxon>Streptophyta</taxon>
        <taxon>Embryophyta</taxon>
        <taxon>Tracheophyta</taxon>
        <taxon>Spermatophyta</taxon>
        <taxon>Magnoliopsida</taxon>
        <taxon>eudicotyledons</taxon>
        <taxon>Gunneridae</taxon>
        <taxon>Pentapetalae</taxon>
        <taxon>asterids</taxon>
        <taxon>lamiids</taxon>
        <taxon>Solanales</taxon>
        <taxon>Solanaceae</taxon>
        <taxon>Solanoideae</taxon>
        <taxon>Solaneae</taxon>
        <taxon>Solanum</taxon>
        <taxon>Solanum subgen. Lycopersicon</taxon>
    </lineage>
</organism>
<keyword evidence="2" id="KW-1185">Reference proteome</keyword>
<dbReference type="SUPFAM" id="SSF81383">
    <property type="entry name" value="F-box domain"/>
    <property type="match status" value="1"/>
</dbReference>
<dbReference type="GeneID" id="107003595"/>
<dbReference type="InterPro" id="IPR050796">
    <property type="entry name" value="SCF_F-box_component"/>
</dbReference>
<dbReference type="PROSITE" id="PS50181">
    <property type="entry name" value="FBOX"/>
    <property type="match status" value="1"/>
</dbReference>
<dbReference type="RefSeq" id="XP_015057410.1">
    <property type="nucleotide sequence ID" value="XM_015201924.2"/>
</dbReference>
<sequence>PDPPISQSFCNIKIPRIEIEFGNCRIFFSIEAESLQSSTNEAIFSQKKAKLFNREDENHIWVSPGISVRPNWHEGYGGYQKRVSGIIDQAIAIHFPEAILVDILSRLPVKSLLRFKCVSKFWETLISEPYFKMKHLSCAKIDQDSQKLLTIQMCSKNRMFSMYCCPLSPVQLVEDVHKLSFPSNPTVSHCIIHCCYDGLAVMEVRDTFKANHSTLLLWNPSTRESAVLPSPKFQWGSVSCYGLGYDATSGGYKIFQRYQGCSFPGEILTLKGGSWRRIDEHPRGIDNRFICRQFLAFVHAAFHWIIYSGYHAVAVSSFSISNEVYGEIPFPEDMSPLKAFIGITELEGMLCVHSNSLFPGKRTIKLWVLKEYGIKESWIPFLSVEDPTNAISIPKYRFADGEVLFWCSEGAMFRTRCVAWPRCDTIFDGHAFRESLIPPICCGPFGALHPCDSICDGHVFTESLISPRSLIY</sequence>
<proteinExistence type="predicted"/>
<evidence type="ECO:0000259" key="1">
    <source>
        <dbReference type="PROSITE" id="PS50181"/>
    </source>
</evidence>
<dbReference type="CDD" id="cd22157">
    <property type="entry name" value="F-box_AtFBW1-like"/>
    <property type="match status" value="1"/>
</dbReference>
<dbReference type="InterPro" id="IPR013187">
    <property type="entry name" value="F-box-assoc_dom_typ3"/>
</dbReference>
<dbReference type="NCBIfam" id="TIGR01640">
    <property type="entry name" value="F_box_assoc_1"/>
    <property type="match status" value="1"/>
</dbReference>
<dbReference type="Proteomes" id="UP000694930">
    <property type="component" value="Chromosome 11"/>
</dbReference>
<dbReference type="Pfam" id="PF08268">
    <property type="entry name" value="FBA_3"/>
    <property type="match status" value="1"/>
</dbReference>
<name>A0ABM1FIR0_SOLPN</name>
<reference evidence="2" key="1">
    <citation type="journal article" date="2014" name="Nat. Genet.">
        <title>The genome of the stress-tolerant wild tomato species Solanum pennellii.</title>
        <authorList>
            <person name="Bolger A."/>
            <person name="Scossa F."/>
            <person name="Bolger M.E."/>
            <person name="Lanz C."/>
            <person name="Maumus F."/>
            <person name="Tohge T."/>
            <person name="Quesneville H."/>
            <person name="Alseekh S."/>
            <person name="Sorensen I."/>
            <person name="Lichtenstein G."/>
            <person name="Fich E.A."/>
            <person name="Conte M."/>
            <person name="Keller H."/>
            <person name="Schneeberger K."/>
            <person name="Schwacke R."/>
            <person name="Ofner I."/>
            <person name="Vrebalov J."/>
            <person name="Xu Y."/>
            <person name="Osorio S."/>
            <person name="Aflitos S.A."/>
            <person name="Schijlen E."/>
            <person name="Jimenez-Gomez J.M."/>
            <person name="Ryngajllo M."/>
            <person name="Kimura S."/>
            <person name="Kumar R."/>
            <person name="Koenig D."/>
            <person name="Headland L.R."/>
            <person name="Maloof J.N."/>
            <person name="Sinha N."/>
            <person name="van Ham R.C."/>
            <person name="Lankhorst R.K."/>
            <person name="Mao L."/>
            <person name="Vogel A."/>
            <person name="Arsova B."/>
            <person name="Panstruga R."/>
            <person name="Fei Z."/>
            <person name="Rose J.K."/>
            <person name="Zamir D."/>
            <person name="Carrari F."/>
            <person name="Giovannoni J.J."/>
            <person name="Weigel D."/>
            <person name="Usadel B."/>
            <person name="Fernie A.R."/>
        </authorList>
    </citation>
    <scope>NUCLEOTIDE SEQUENCE [LARGE SCALE GENOMIC DNA]</scope>
    <source>
        <strain evidence="2">cv. LA0716</strain>
    </source>
</reference>
<dbReference type="InterPro" id="IPR001810">
    <property type="entry name" value="F-box_dom"/>
</dbReference>
<reference evidence="3" key="2">
    <citation type="submission" date="2025-08" db="UniProtKB">
        <authorList>
            <consortium name="RefSeq"/>
        </authorList>
    </citation>
    <scope>IDENTIFICATION</scope>
</reference>
<dbReference type="PANTHER" id="PTHR31672">
    <property type="entry name" value="BNACNNG10540D PROTEIN"/>
    <property type="match status" value="1"/>
</dbReference>
<dbReference type="SMART" id="SM00256">
    <property type="entry name" value="FBOX"/>
    <property type="match status" value="1"/>
</dbReference>
<gene>
    <name evidence="3" type="primary">LOC107003595</name>
</gene>
<dbReference type="Gene3D" id="1.20.1280.50">
    <property type="match status" value="1"/>
</dbReference>
<dbReference type="InterPro" id="IPR017451">
    <property type="entry name" value="F-box-assoc_interact_dom"/>
</dbReference>
<dbReference type="PANTHER" id="PTHR31672:SF13">
    <property type="entry name" value="F-BOX PROTEIN CPR30-LIKE"/>
    <property type="match status" value="1"/>
</dbReference>
<feature type="non-terminal residue" evidence="3">
    <location>
        <position position="1"/>
    </location>
</feature>
<protein>
    <submittedName>
        <fullName evidence="3">F-box/kelch-repeat protein At3g23880-like</fullName>
    </submittedName>
</protein>